<dbReference type="Pfam" id="PF11932">
    <property type="entry name" value="DUF3450"/>
    <property type="match status" value="1"/>
</dbReference>
<dbReference type="AlphaFoldDB" id="A0A222FLI5"/>
<gene>
    <name evidence="3" type="ORF">CHH28_14830</name>
</gene>
<accession>A0A222FLI5</accession>
<protein>
    <recommendedName>
        <fullName evidence="5">DUF3450 domain-containing protein</fullName>
    </recommendedName>
</protein>
<dbReference type="KEGG" id="bsan:CHH28_14830"/>
<dbReference type="InterPro" id="IPR016866">
    <property type="entry name" value="UCP028069"/>
</dbReference>
<dbReference type="Gene3D" id="1.10.287.2610">
    <property type="match status" value="1"/>
</dbReference>
<feature type="chain" id="PRO_5013393183" description="DUF3450 domain-containing protein" evidence="2">
    <location>
        <begin position="51"/>
        <end position="282"/>
    </location>
</feature>
<evidence type="ECO:0000256" key="2">
    <source>
        <dbReference type="SAM" id="SignalP"/>
    </source>
</evidence>
<proteinExistence type="predicted"/>
<sequence>MPETVQQFSQDSYRVRRMAATHQPSGMILIMKASLLVAPALIALAAAAQAEPAADSVREAKNTVAQSERSGQQSQRRIDQLDDQTRELLQQYRQAIAEAEQLALYNRQMQQIVDNQQQELASLDRQINEIERTERGILPLMTRMLDSLETFVELDTPFLPNERATRVALLRDMMTRADVTVSEKFRRVLEAYQIEVDYGRNIEAYRASDDGVSYEFLRIGRVALYRIANDGQQAWLWSRKQDSWQPLDAGYVRDLNQALKVARQTAAPQLLTLPLFTLQGGV</sequence>
<keyword evidence="4" id="KW-1185">Reference proteome</keyword>
<reference evidence="3 4" key="1">
    <citation type="submission" date="2017-07" db="EMBL/GenBank/DDBJ databases">
        <title>Annotated genome sequence of Bacterioplanes sanyensis isolated from Red Sea.</title>
        <authorList>
            <person name="Rehman Z.U."/>
        </authorList>
    </citation>
    <scope>NUCLEOTIDE SEQUENCE [LARGE SCALE GENOMIC DNA]</scope>
    <source>
        <strain evidence="3 4">NV9</strain>
    </source>
</reference>
<keyword evidence="1" id="KW-0175">Coiled coil</keyword>
<evidence type="ECO:0000313" key="3">
    <source>
        <dbReference type="EMBL" id="ASP39868.1"/>
    </source>
</evidence>
<evidence type="ECO:0000313" key="4">
    <source>
        <dbReference type="Proteomes" id="UP000202440"/>
    </source>
</evidence>
<evidence type="ECO:0000256" key="1">
    <source>
        <dbReference type="SAM" id="Coils"/>
    </source>
</evidence>
<feature type="coiled-coil region" evidence="1">
    <location>
        <begin position="78"/>
        <end position="133"/>
    </location>
</feature>
<keyword evidence="2" id="KW-0732">Signal</keyword>
<name>A0A222FLI5_9GAMM</name>
<organism evidence="3 4">
    <name type="scientific">Bacterioplanes sanyensis</name>
    <dbReference type="NCBI Taxonomy" id="1249553"/>
    <lineage>
        <taxon>Bacteria</taxon>
        <taxon>Pseudomonadati</taxon>
        <taxon>Pseudomonadota</taxon>
        <taxon>Gammaproteobacteria</taxon>
        <taxon>Oceanospirillales</taxon>
        <taxon>Oceanospirillaceae</taxon>
        <taxon>Bacterioplanes</taxon>
    </lineage>
</organism>
<dbReference type="Proteomes" id="UP000202440">
    <property type="component" value="Chromosome"/>
</dbReference>
<evidence type="ECO:0008006" key="5">
    <source>
        <dbReference type="Google" id="ProtNLM"/>
    </source>
</evidence>
<feature type="signal peptide" evidence="2">
    <location>
        <begin position="1"/>
        <end position="50"/>
    </location>
</feature>
<dbReference type="EMBL" id="CP022530">
    <property type="protein sequence ID" value="ASP39868.1"/>
    <property type="molecule type" value="Genomic_DNA"/>
</dbReference>
<dbReference type="PIRSF" id="PIRSF028069">
    <property type="entry name" value="UCP028069"/>
    <property type="match status" value="1"/>
</dbReference>